<organism evidence="1 2">
    <name type="scientific">Nocardia albiluteola</name>
    <dbReference type="NCBI Taxonomy" id="2842303"/>
    <lineage>
        <taxon>Bacteria</taxon>
        <taxon>Bacillati</taxon>
        <taxon>Actinomycetota</taxon>
        <taxon>Actinomycetes</taxon>
        <taxon>Mycobacteriales</taxon>
        <taxon>Nocardiaceae</taxon>
        <taxon>Nocardia</taxon>
    </lineage>
</organism>
<dbReference type="RefSeq" id="WP_215923630.1">
    <property type="nucleotide sequence ID" value="NZ_JAHKNI010000022.1"/>
</dbReference>
<sequence length="170" mass="18768">MENLRAAADLFAVGEVYPEDLPMIAAEALARGLDSPALVELACMHRNDCGNAPEVFLTALRELDLIAAIEADWPRREADVLLRRARHHAEYALSAEGDTLAAAERIAGLLNLLVYTIERPNPALAGPAGDFEWLIIYWEAGLDDRESIMAQIRRACRSLLDGPPFESVFR</sequence>
<gene>
    <name evidence="1" type="ORF">KO481_39305</name>
</gene>
<evidence type="ECO:0000313" key="1">
    <source>
        <dbReference type="EMBL" id="MBU3067556.1"/>
    </source>
</evidence>
<proteinExistence type="predicted"/>
<keyword evidence="2" id="KW-1185">Reference proteome</keyword>
<accession>A0ABS6BDK3</accession>
<name>A0ABS6BDK3_9NOCA</name>
<comment type="caution">
    <text evidence="1">The sequence shown here is derived from an EMBL/GenBank/DDBJ whole genome shotgun (WGS) entry which is preliminary data.</text>
</comment>
<evidence type="ECO:0000313" key="2">
    <source>
        <dbReference type="Proteomes" id="UP000733379"/>
    </source>
</evidence>
<dbReference type="EMBL" id="JAHKNI010000022">
    <property type="protein sequence ID" value="MBU3067556.1"/>
    <property type="molecule type" value="Genomic_DNA"/>
</dbReference>
<reference evidence="1 2" key="1">
    <citation type="submission" date="2021-06" db="EMBL/GenBank/DDBJ databases">
        <title>Actinomycetes sequencing.</title>
        <authorList>
            <person name="Shan Q."/>
        </authorList>
    </citation>
    <scope>NUCLEOTIDE SEQUENCE [LARGE SCALE GENOMIC DNA]</scope>
    <source>
        <strain evidence="1 2">NEAU-G5</strain>
    </source>
</reference>
<protein>
    <submittedName>
        <fullName evidence="1">Uncharacterized protein</fullName>
    </submittedName>
</protein>
<dbReference type="Proteomes" id="UP000733379">
    <property type="component" value="Unassembled WGS sequence"/>
</dbReference>